<evidence type="ECO:0000256" key="3">
    <source>
        <dbReference type="ARBA" id="ARBA00022691"/>
    </source>
</evidence>
<feature type="domain" description="O-methyltransferase C-terminal" evidence="4">
    <location>
        <begin position="187"/>
        <end position="312"/>
    </location>
</feature>
<name>A0ABN1Q094_9ACTN</name>
<dbReference type="Proteomes" id="UP001501578">
    <property type="component" value="Unassembled WGS sequence"/>
</dbReference>
<feature type="domain" description="O-methyltransferase dimerisation" evidence="5">
    <location>
        <begin position="40"/>
        <end position="110"/>
    </location>
</feature>
<proteinExistence type="predicted"/>
<protein>
    <submittedName>
        <fullName evidence="6">Class I SAM-dependent methyltransferase</fullName>
    </submittedName>
</protein>
<dbReference type="InterPro" id="IPR036388">
    <property type="entry name" value="WH-like_DNA-bd_sf"/>
</dbReference>
<accession>A0ABN1Q094</accession>
<evidence type="ECO:0000259" key="5">
    <source>
        <dbReference type="Pfam" id="PF08100"/>
    </source>
</evidence>
<dbReference type="Pfam" id="PF00891">
    <property type="entry name" value="Methyltransf_2"/>
    <property type="match status" value="1"/>
</dbReference>
<organism evidence="6 7">
    <name type="scientific">Nonomuraea longicatena</name>
    <dbReference type="NCBI Taxonomy" id="83682"/>
    <lineage>
        <taxon>Bacteria</taxon>
        <taxon>Bacillati</taxon>
        <taxon>Actinomycetota</taxon>
        <taxon>Actinomycetes</taxon>
        <taxon>Streptosporangiales</taxon>
        <taxon>Streptosporangiaceae</taxon>
        <taxon>Nonomuraea</taxon>
    </lineage>
</organism>
<dbReference type="Gene3D" id="3.40.50.150">
    <property type="entry name" value="Vaccinia Virus protein VP39"/>
    <property type="match status" value="1"/>
</dbReference>
<comment type="caution">
    <text evidence="6">The sequence shown here is derived from an EMBL/GenBank/DDBJ whole genome shotgun (WGS) entry which is preliminary data.</text>
</comment>
<dbReference type="PANTHER" id="PTHR43712">
    <property type="entry name" value="PUTATIVE (AFU_ORTHOLOGUE AFUA_4G14580)-RELATED"/>
    <property type="match status" value="1"/>
</dbReference>
<evidence type="ECO:0000313" key="6">
    <source>
        <dbReference type="EMBL" id="GAA0935621.1"/>
    </source>
</evidence>
<dbReference type="PROSITE" id="PS51683">
    <property type="entry name" value="SAM_OMT_II"/>
    <property type="match status" value="1"/>
</dbReference>
<keyword evidence="3" id="KW-0949">S-adenosyl-L-methionine</keyword>
<keyword evidence="2" id="KW-0808">Transferase</keyword>
<gene>
    <name evidence="6" type="ORF">GCM10009560_43800</name>
</gene>
<evidence type="ECO:0000259" key="4">
    <source>
        <dbReference type="Pfam" id="PF00891"/>
    </source>
</evidence>
<dbReference type="EMBL" id="BAAAHQ010000023">
    <property type="protein sequence ID" value="GAA0935621.1"/>
    <property type="molecule type" value="Genomic_DNA"/>
</dbReference>
<dbReference type="GO" id="GO:0032259">
    <property type="term" value="P:methylation"/>
    <property type="evidence" value="ECO:0007669"/>
    <property type="project" value="UniProtKB-KW"/>
</dbReference>
<sequence>MRPPMPPTPWSARMPIDLPFAEARAYAHGRAPAPLLDLVGAMAGQAAATGASLGVFEALSRGPRHAEALAGDLGCDPSGLARLLALLHTTGYLELTDHGYGNAPVAAAWLCPPATYGHVLRVWQAVLGELWADLAPAIRTGRPRGDLTAWLAERPEVSIPFQSLQRGLAQWLAEEVAWLVPLPEGPLRLLDLAGGHGAYSLAFCAVHPGLTATVTDLPEALGEGGHGRVEWRAADPLLDPVAGRYDVVLLCDVLHGFPAAQARRLVDGAVSATVPGGRVVILETVAGARAGVAETAFTAGFDLNLWHTQGGGVLDVPTITGWLASAGCGPIEHRDLSRSATHTLITARQPWRTL</sequence>
<dbReference type="InterPro" id="IPR012967">
    <property type="entry name" value="COMT_dimerisation"/>
</dbReference>
<dbReference type="CDD" id="cd02440">
    <property type="entry name" value="AdoMet_MTases"/>
    <property type="match status" value="1"/>
</dbReference>
<dbReference type="InterPro" id="IPR029063">
    <property type="entry name" value="SAM-dependent_MTases_sf"/>
</dbReference>
<reference evidence="6 7" key="1">
    <citation type="journal article" date="2019" name="Int. J. Syst. Evol. Microbiol.">
        <title>The Global Catalogue of Microorganisms (GCM) 10K type strain sequencing project: providing services to taxonomists for standard genome sequencing and annotation.</title>
        <authorList>
            <consortium name="The Broad Institute Genomics Platform"/>
            <consortium name="The Broad Institute Genome Sequencing Center for Infectious Disease"/>
            <person name="Wu L."/>
            <person name="Ma J."/>
        </authorList>
    </citation>
    <scope>NUCLEOTIDE SEQUENCE [LARGE SCALE GENOMIC DNA]</scope>
    <source>
        <strain evidence="6 7">JCM 11136</strain>
    </source>
</reference>
<evidence type="ECO:0000313" key="7">
    <source>
        <dbReference type="Proteomes" id="UP001501578"/>
    </source>
</evidence>
<evidence type="ECO:0000256" key="1">
    <source>
        <dbReference type="ARBA" id="ARBA00022603"/>
    </source>
</evidence>
<dbReference type="InterPro" id="IPR001077">
    <property type="entry name" value="COMT_C"/>
</dbReference>
<dbReference type="Pfam" id="PF08100">
    <property type="entry name" value="Dimerisation"/>
    <property type="match status" value="1"/>
</dbReference>
<keyword evidence="7" id="KW-1185">Reference proteome</keyword>
<dbReference type="InterPro" id="IPR036390">
    <property type="entry name" value="WH_DNA-bd_sf"/>
</dbReference>
<dbReference type="GO" id="GO:0008168">
    <property type="term" value="F:methyltransferase activity"/>
    <property type="evidence" value="ECO:0007669"/>
    <property type="project" value="UniProtKB-KW"/>
</dbReference>
<dbReference type="SUPFAM" id="SSF53335">
    <property type="entry name" value="S-adenosyl-L-methionine-dependent methyltransferases"/>
    <property type="match status" value="1"/>
</dbReference>
<dbReference type="SUPFAM" id="SSF46785">
    <property type="entry name" value="Winged helix' DNA-binding domain"/>
    <property type="match status" value="1"/>
</dbReference>
<evidence type="ECO:0000256" key="2">
    <source>
        <dbReference type="ARBA" id="ARBA00022679"/>
    </source>
</evidence>
<dbReference type="Gene3D" id="1.10.10.10">
    <property type="entry name" value="Winged helix-like DNA-binding domain superfamily/Winged helix DNA-binding domain"/>
    <property type="match status" value="1"/>
</dbReference>
<dbReference type="InterPro" id="IPR016461">
    <property type="entry name" value="COMT-like"/>
</dbReference>
<keyword evidence="1 6" id="KW-0489">Methyltransferase</keyword>
<dbReference type="PANTHER" id="PTHR43712:SF2">
    <property type="entry name" value="O-METHYLTRANSFERASE CICE"/>
    <property type="match status" value="1"/>
</dbReference>